<name>A0A2V1NZY1_9RHOB</name>
<evidence type="ECO:0000313" key="4">
    <source>
        <dbReference type="Proteomes" id="UP000245293"/>
    </source>
</evidence>
<proteinExistence type="predicted"/>
<reference evidence="4" key="1">
    <citation type="submission" date="2018-05" db="EMBL/GenBank/DDBJ databases">
        <authorList>
            <person name="Du Z."/>
            <person name="Wang X."/>
        </authorList>
    </citation>
    <scope>NUCLEOTIDE SEQUENCE [LARGE SCALE GENOMIC DNA]</scope>
    <source>
        <strain evidence="4">WDS4C29</strain>
    </source>
</reference>
<dbReference type="InterPro" id="IPR057253">
    <property type="entry name" value="CoiA-like_N"/>
</dbReference>
<evidence type="ECO:0008006" key="5">
    <source>
        <dbReference type="Google" id="ProtNLM"/>
    </source>
</evidence>
<dbReference type="AlphaFoldDB" id="A0A2V1NZY1"/>
<keyword evidence="4" id="KW-1185">Reference proteome</keyword>
<dbReference type="OrthoDB" id="9134102at2"/>
<feature type="domain" description="Competence protein CoiA nuclease-like" evidence="1">
    <location>
        <begin position="57"/>
        <end position="138"/>
    </location>
</feature>
<sequence>MLIADLNGSRIDADMARRSGAYRCPVCKDEVILRRGRKVVAHFAHRPRASCIARTGETRAHLEAKRVLLDALRARGLQVEAEYATTEVAEDRRADIMVWSPSSKTPVAIELQHSRINVPDLEKRAQSFVRSGIAQLWVPFLDPGILDAADQIAPDILKVDRYPIQLHVLWMYGMVGEDGLWMYQPRARAFWRATLTDHMLMSKEALWYEMGAVKRYRQGGTRRSRRFRTLYLQGPWPADALRLNLFHRSADSSEWFNWPEGRLATFVPVAETECEENRDYYQSTKSRDAPSESRR</sequence>
<protein>
    <recommendedName>
        <fullName evidence="5">Competence protein CoiA</fullName>
    </recommendedName>
</protein>
<comment type="caution">
    <text evidence="3">The sequence shown here is derived from an EMBL/GenBank/DDBJ whole genome shotgun (WGS) entry which is preliminary data.</text>
</comment>
<organism evidence="3 4">
    <name type="scientific">Salibaculum griseiflavum</name>
    <dbReference type="NCBI Taxonomy" id="1914409"/>
    <lineage>
        <taxon>Bacteria</taxon>
        <taxon>Pseudomonadati</taxon>
        <taxon>Pseudomonadota</taxon>
        <taxon>Alphaproteobacteria</taxon>
        <taxon>Rhodobacterales</taxon>
        <taxon>Roseobacteraceae</taxon>
        <taxon>Salibaculum</taxon>
    </lineage>
</organism>
<dbReference type="EMBL" id="QETF01000023">
    <property type="protein sequence ID" value="PWG15755.1"/>
    <property type="molecule type" value="Genomic_DNA"/>
</dbReference>
<dbReference type="RefSeq" id="WP_109389877.1">
    <property type="nucleotide sequence ID" value="NZ_QETF01000023.1"/>
</dbReference>
<evidence type="ECO:0000259" key="2">
    <source>
        <dbReference type="Pfam" id="PF25164"/>
    </source>
</evidence>
<evidence type="ECO:0000313" key="3">
    <source>
        <dbReference type="EMBL" id="PWG15755.1"/>
    </source>
</evidence>
<evidence type="ECO:0000259" key="1">
    <source>
        <dbReference type="Pfam" id="PF06054"/>
    </source>
</evidence>
<dbReference type="Pfam" id="PF25164">
    <property type="entry name" value="CoiA_N"/>
    <property type="match status" value="1"/>
</dbReference>
<dbReference type="Pfam" id="PF06054">
    <property type="entry name" value="CoiA_nuc"/>
    <property type="match status" value="1"/>
</dbReference>
<feature type="domain" description="Competence protein CoiA-like N-terminal" evidence="2">
    <location>
        <begin position="14"/>
        <end position="51"/>
    </location>
</feature>
<gene>
    <name evidence="3" type="ORF">DFK10_15140</name>
</gene>
<dbReference type="InterPro" id="IPR010330">
    <property type="entry name" value="CoiA_nuc"/>
</dbReference>
<dbReference type="Proteomes" id="UP000245293">
    <property type="component" value="Unassembled WGS sequence"/>
</dbReference>
<accession>A0A2V1NZY1</accession>